<feature type="transmembrane region" description="Helical" evidence="1">
    <location>
        <begin position="616"/>
        <end position="637"/>
    </location>
</feature>
<feature type="chain" id="PRO_5036413295" description="Meckelin" evidence="2">
    <location>
        <begin position="24"/>
        <end position="997"/>
    </location>
</feature>
<name>A0A816WB31_9BILA</name>
<dbReference type="EMBL" id="CAJOBF010000243">
    <property type="protein sequence ID" value="CAF3780906.1"/>
    <property type="molecule type" value="Genomic_DNA"/>
</dbReference>
<dbReference type="GO" id="GO:0036038">
    <property type="term" value="C:MKS complex"/>
    <property type="evidence" value="ECO:0007669"/>
    <property type="project" value="InterPro"/>
</dbReference>
<gene>
    <name evidence="4" type="ORF">UXM345_LOCUS3681</name>
    <name evidence="3" type="ORF">XDN619_LOCUS25598</name>
</gene>
<keyword evidence="1" id="KW-1133">Transmembrane helix</keyword>
<feature type="transmembrane region" description="Helical" evidence="1">
    <location>
        <begin position="683"/>
        <end position="705"/>
    </location>
</feature>
<dbReference type="GO" id="GO:0060271">
    <property type="term" value="P:cilium assembly"/>
    <property type="evidence" value="ECO:0007669"/>
    <property type="project" value="InterPro"/>
</dbReference>
<dbReference type="PANTHER" id="PTHR21274">
    <property type="entry name" value="MECKELIN"/>
    <property type="match status" value="1"/>
</dbReference>
<dbReference type="PANTHER" id="PTHR21274:SF0">
    <property type="entry name" value="MECKELIN"/>
    <property type="match status" value="1"/>
</dbReference>
<evidence type="ECO:0000256" key="2">
    <source>
        <dbReference type="SAM" id="SignalP"/>
    </source>
</evidence>
<protein>
    <recommendedName>
        <fullName evidence="6">Meckelin</fullName>
    </recommendedName>
</protein>
<evidence type="ECO:0000313" key="3">
    <source>
        <dbReference type="EMBL" id="CAF2135004.1"/>
    </source>
</evidence>
<organism evidence="3 5">
    <name type="scientific">Rotaria magnacalcarata</name>
    <dbReference type="NCBI Taxonomy" id="392030"/>
    <lineage>
        <taxon>Eukaryota</taxon>
        <taxon>Metazoa</taxon>
        <taxon>Spiralia</taxon>
        <taxon>Gnathifera</taxon>
        <taxon>Rotifera</taxon>
        <taxon>Eurotatoria</taxon>
        <taxon>Bdelloidea</taxon>
        <taxon>Philodinida</taxon>
        <taxon>Philodinidae</taxon>
        <taxon>Rotaria</taxon>
    </lineage>
</organism>
<dbReference type="Pfam" id="PF09773">
    <property type="entry name" value="Meckelin"/>
    <property type="match status" value="1"/>
</dbReference>
<dbReference type="InterPro" id="IPR019170">
    <property type="entry name" value="Meckelin"/>
</dbReference>
<feature type="transmembrane region" description="Helical" evidence="1">
    <location>
        <begin position="725"/>
        <end position="749"/>
    </location>
</feature>
<keyword evidence="2" id="KW-0732">Signal</keyword>
<dbReference type="Proteomes" id="UP000663842">
    <property type="component" value="Unassembled WGS sequence"/>
</dbReference>
<comment type="caution">
    <text evidence="3">The sequence shown here is derived from an EMBL/GenBank/DDBJ whole genome shotgun (WGS) entry which is preliminary data.</text>
</comment>
<sequence>MSLLESLLLYFLPLLISLSIVSPQTSTYTAYRTSFLYKTSCTSDQYFDVALLQCSPCPANAQQKSDDSTKCECINDNYYYGVNQGGGSLLCILCGSNYVRSIDGFGCITNNISCDSTSSRQVKSEAALNGNLYTSVNSSSASQPRIGNATCVSCQDGTWSNQPSQRCTQCASVTPRLGQVQNATIACCNTTAVQDGVCLRYIDDGSLTGFLYQNMFKSPTTSVFFQQHLRASFFLCRMNLNVATAQAPTRQLLSNATACQLLGNIAAMQFYYNLNGYAYYFYDTYIWNPPVSPSFWTISSNRTSIPFLAYPSTYFQDISSSTYNWIPATYNQNDLLRIKLAKYSPTGNFLGLFDAFDTYMQLCGGGYTDGQAAFTFGTQFKKACNIRADALWNSTLYETAFFDPYVVLTRNGTDYFIPCPVVILNYQSTTGSNPNRNSDESAWSYNRRFFLLDRISGVTTTTSGTNELININYATTIKILTTLTSGASYIQPPVIIVGYSELALTDIGKGTIVQVSFESSYRMDFSQQIMNIWIAAGVLAFLGVVLAFFRTTVWYSRRGDDNIDLAVIGKFSVYISNILATVFFIVLAGVSVWWLIFYKRQNRISLVLPTDALQASFTALVVLAFSLKTIDILHLVFRQAMVDIFFMDWEKPKAGIKDDVSIWRTYFVANEYQEIQAFRRINVTFQIFFVLFLLKVINLENVATMEPGVNLFPPNVDYQPGYSSILRVGIAFSMWLATAIVQYLIYVIFYQRFVEDKIINFIDLCSVSNISVFIFTDNLYGYYIHGLSPHGTTDVNIKDMTMNLERESNQLSGKRGLQAKSDEQTFIVQISRNFRGVYTEARNRYHIQRSRQKENAMGEKQAENLMAAYQNLNGILCAFINHSLRGHEYTIRERTFQERVLNYEFLNRNPYQTLESEQSIFFVDNDRNLIRAIFAGHENSLFIWNMATFIFIDYFAFNYVLAGIVTYILNFIAIKICMSFGRKNLSTKTLIPKNFLM</sequence>
<evidence type="ECO:0008006" key="6">
    <source>
        <dbReference type="Google" id="ProtNLM"/>
    </source>
</evidence>
<keyword evidence="1" id="KW-0812">Transmembrane</keyword>
<keyword evidence="1" id="KW-0472">Membrane</keyword>
<proteinExistence type="predicted"/>
<dbReference type="Proteomes" id="UP000663887">
    <property type="component" value="Unassembled WGS sequence"/>
</dbReference>
<feature type="transmembrane region" description="Helical" evidence="1">
    <location>
        <begin position="530"/>
        <end position="550"/>
    </location>
</feature>
<accession>A0A816WB31</accession>
<feature type="transmembrane region" description="Helical" evidence="1">
    <location>
        <begin position="571"/>
        <end position="596"/>
    </location>
</feature>
<dbReference type="EMBL" id="CAJNRG010011769">
    <property type="protein sequence ID" value="CAF2135004.1"/>
    <property type="molecule type" value="Genomic_DNA"/>
</dbReference>
<feature type="signal peptide" evidence="2">
    <location>
        <begin position="1"/>
        <end position="23"/>
    </location>
</feature>
<evidence type="ECO:0000313" key="4">
    <source>
        <dbReference type="EMBL" id="CAF3780906.1"/>
    </source>
</evidence>
<dbReference type="AlphaFoldDB" id="A0A816WB31"/>
<evidence type="ECO:0000313" key="5">
    <source>
        <dbReference type="Proteomes" id="UP000663887"/>
    </source>
</evidence>
<evidence type="ECO:0000256" key="1">
    <source>
        <dbReference type="SAM" id="Phobius"/>
    </source>
</evidence>
<feature type="transmembrane region" description="Helical" evidence="1">
    <location>
        <begin position="958"/>
        <end position="978"/>
    </location>
</feature>
<reference evidence="3" key="1">
    <citation type="submission" date="2021-02" db="EMBL/GenBank/DDBJ databases">
        <authorList>
            <person name="Nowell W R."/>
        </authorList>
    </citation>
    <scope>NUCLEOTIDE SEQUENCE</scope>
</reference>